<dbReference type="EMBL" id="UOEQ01000148">
    <property type="protein sequence ID" value="VAW17722.1"/>
    <property type="molecule type" value="Genomic_DNA"/>
</dbReference>
<proteinExistence type="predicted"/>
<dbReference type="AlphaFoldDB" id="A0A3B0TTF9"/>
<feature type="region of interest" description="Disordered" evidence="1">
    <location>
        <begin position="1"/>
        <end position="26"/>
    </location>
</feature>
<evidence type="ECO:0000313" key="2">
    <source>
        <dbReference type="EMBL" id="VAW17722.1"/>
    </source>
</evidence>
<evidence type="ECO:0000256" key="1">
    <source>
        <dbReference type="SAM" id="MobiDB-lite"/>
    </source>
</evidence>
<protein>
    <submittedName>
        <fullName evidence="2">Uncharacterized protein</fullName>
    </submittedName>
</protein>
<accession>A0A3B0TTF9</accession>
<reference evidence="2" key="1">
    <citation type="submission" date="2018-06" db="EMBL/GenBank/DDBJ databases">
        <authorList>
            <person name="Zhirakovskaya E."/>
        </authorList>
    </citation>
    <scope>NUCLEOTIDE SEQUENCE</scope>
</reference>
<organism evidence="2">
    <name type="scientific">hydrothermal vent metagenome</name>
    <dbReference type="NCBI Taxonomy" id="652676"/>
    <lineage>
        <taxon>unclassified sequences</taxon>
        <taxon>metagenomes</taxon>
        <taxon>ecological metagenomes</taxon>
    </lineage>
</organism>
<sequence>MVLAPGAGTFLRDDISPLEEDDFDDD</sequence>
<gene>
    <name evidence="2" type="ORF">MNBD_ALPHA11-638</name>
</gene>
<feature type="compositionally biased region" description="Acidic residues" evidence="1">
    <location>
        <begin position="16"/>
        <end position="26"/>
    </location>
</feature>
<name>A0A3B0TTF9_9ZZZZ</name>